<reference evidence="11" key="1">
    <citation type="submission" date="2023-03" db="EMBL/GenBank/DDBJ databases">
        <authorList>
            <person name="Steffen K."/>
            <person name="Cardenas P."/>
        </authorList>
    </citation>
    <scope>NUCLEOTIDE SEQUENCE</scope>
</reference>
<keyword evidence="6 7" id="KW-0472">Membrane</keyword>
<evidence type="ECO:0000256" key="6">
    <source>
        <dbReference type="ARBA" id="ARBA00023136"/>
    </source>
</evidence>
<feature type="transmembrane region" description="Helical" evidence="7">
    <location>
        <begin position="398"/>
        <end position="419"/>
    </location>
</feature>
<comment type="similarity">
    <text evidence="2 7">Belongs to the lipase maturation factor family.</text>
</comment>
<dbReference type="EMBL" id="CASHTH010004301">
    <property type="protein sequence ID" value="CAI8055771.1"/>
    <property type="molecule type" value="Genomic_DNA"/>
</dbReference>
<dbReference type="PANTHER" id="PTHR14463">
    <property type="entry name" value="LIPASE MATURATION FACTOR"/>
    <property type="match status" value="1"/>
</dbReference>
<evidence type="ECO:0000256" key="2">
    <source>
        <dbReference type="ARBA" id="ARBA00005512"/>
    </source>
</evidence>
<comment type="caution">
    <text evidence="11">The sequence shown here is derived from an EMBL/GenBank/DDBJ whole genome shotgun (WGS) entry which is preliminary data.</text>
</comment>
<keyword evidence="4 7" id="KW-0256">Endoplasmic reticulum</keyword>
<evidence type="ECO:0000256" key="3">
    <source>
        <dbReference type="ARBA" id="ARBA00022692"/>
    </source>
</evidence>
<keyword evidence="12" id="KW-1185">Reference proteome</keyword>
<evidence type="ECO:0000256" key="1">
    <source>
        <dbReference type="ARBA" id="ARBA00004477"/>
    </source>
</evidence>
<name>A0AA35TY19_GEOBA</name>
<dbReference type="Proteomes" id="UP001174909">
    <property type="component" value="Unassembled WGS sequence"/>
</dbReference>
<feature type="compositionally biased region" description="Basic and acidic residues" evidence="8">
    <location>
        <begin position="46"/>
        <end position="58"/>
    </location>
</feature>
<feature type="transmembrane region" description="Helical" evidence="7">
    <location>
        <begin position="68"/>
        <end position="90"/>
    </location>
</feature>
<organism evidence="11 12">
    <name type="scientific">Geodia barretti</name>
    <name type="common">Barrett's horny sponge</name>
    <dbReference type="NCBI Taxonomy" id="519541"/>
    <lineage>
        <taxon>Eukaryota</taxon>
        <taxon>Metazoa</taxon>
        <taxon>Porifera</taxon>
        <taxon>Demospongiae</taxon>
        <taxon>Heteroscleromorpha</taxon>
        <taxon>Tetractinellida</taxon>
        <taxon>Astrophorina</taxon>
        <taxon>Geodiidae</taxon>
        <taxon>Geodia</taxon>
    </lineage>
</organism>
<feature type="region of interest" description="Disordered" evidence="8">
    <location>
        <begin position="1"/>
        <end position="58"/>
    </location>
</feature>
<feature type="transmembrane region" description="Helical" evidence="7">
    <location>
        <begin position="151"/>
        <end position="179"/>
    </location>
</feature>
<protein>
    <recommendedName>
        <fullName evidence="7">Lipase maturation factor</fullName>
    </recommendedName>
</protein>
<evidence type="ECO:0000256" key="5">
    <source>
        <dbReference type="ARBA" id="ARBA00022989"/>
    </source>
</evidence>
<feature type="transmembrane region" description="Helical" evidence="7">
    <location>
        <begin position="199"/>
        <end position="218"/>
    </location>
</feature>
<evidence type="ECO:0000259" key="9">
    <source>
        <dbReference type="Pfam" id="PF06762"/>
    </source>
</evidence>
<dbReference type="AlphaFoldDB" id="A0AA35TY19"/>
<comment type="subcellular location">
    <subcellularLocation>
        <location evidence="1 7">Endoplasmic reticulum membrane</location>
        <topology evidence="1 7">Multi-pass membrane protein</topology>
    </subcellularLocation>
</comment>
<feature type="domain" description="Lipase maturation factor 1/2 N-terminal" evidence="9">
    <location>
        <begin position="191"/>
        <end position="350"/>
    </location>
</feature>
<dbReference type="PANTHER" id="PTHR14463:SF10">
    <property type="entry name" value="LIPASE MATURATION FACTOR 1"/>
    <property type="match status" value="1"/>
</dbReference>
<gene>
    <name evidence="11" type="ORF">GBAR_LOCUS30414</name>
</gene>
<sequence>MARGGAEEGSGEVRKRKRRKRAKDDGDQERETSERPSDSSRPLISTEKKEKRREIPEKPTEIQPGSYWLTRIVFIRALGFVYFAAFLVALNQNKELVGKNGLLPTPSFLARWRQHLQMPDNVSVTMEAVKAVPTLMWWVPEEDTDLALDAMAYTGLAISGVLVLFGAGNAVMFTILWALYHSIINVGQTWYHFGWESQLLETGFLAIFLSPVFSLRRLPQSSPTSWTVVWGYRWLLFRLMLGAGLIKIRLDPCWKDLTCMNYHYQTQPVPNPISYYLHQTPESVHKMETLANHAVELVAPFLLVLPRPIRTFGGIVQVLFQVVLIVSGNLSFLNWLTLVPAVMSFDDKTLGCLFSVATRRRVIDIQYDWKTRRKPISESLSGLFEGIHTELYMPTGWYFSQLVSLALAGLIGYLSIPVVQNMLSSNQIMNTSFNKLKIVNSYGHFGSITRERTEIVLEGTFNSSWGEDAGWLEVEFKCKPGAIGRRPCFISPYHYRLDWLMWFAAFQDYNRNPWMLNLASKILAGDPTVDSLLAYNPFSDKPPTYIRARHYLYRYTEWDSVEALRGNWWKRDLLDELYFPVVAEEHLRPFVEDLGFHWYTRGEDRSTD</sequence>
<dbReference type="GO" id="GO:0051604">
    <property type="term" value="P:protein maturation"/>
    <property type="evidence" value="ECO:0007669"/>
    <property type="project" value="InterPro"/>
</dbReference>
<evidence type="ECO:0000256" key="7">
    <source>
        <dbReference type="RuleBase" id="RU361229"/>
    </source>
</evidence>
<proteinExistence type="inferred from homology"/>
<keyword evidence="3 7" id="KW-0812">Transmembrane</keyword>
<keyword evidence="5 7" id="KW-1133">Transmembrane helix</keyword>
<dbReference type="InterPro" id="IPR009613">
    <property type="entry name" value="LMF"/>
</dbReference>
<evidence type="ECO:0000313" key="11">
    <source>
        <dbReference type="EMBL" id="CAI8055771.1"/>
    </source>
</evidence>
<dbReference type="InterPro" id="IPR057433">
    <property type="entry name" value="LMF1/2_C"/>
</dbReference>
<accession>A0AA35TY19</accession>
<evidence type="ECO:0000256" key="8">
    <source>
        <dbReference type="SAM" id="MobiDB-lite"/>
    </source>
</evidence>
<comment type="function">
    <text evidence="7">Involved in the maturation of specific proteins in the endoplasmic reticulum.</text>
</comment>
<evidence type="ECO:0000256" key="4">
    <source>
        <dbReference type="ARBA" id="ARBA00022824"/>
    </source>
</evidence>
<feature type="domain" description="Lipase maturation factor 1/2 C-terminal" evidence="10">
    <location>
        <begin position="438"/>
        <end position="577"/>
    </location>
</feature>
<evidence type="ECO:0000259" key="10">
    <source>
        <dbReference type="Pfam" id="PF25179"/>
    </source>
</evidence>
<dbReference type="GO" id="GO:0005789">
    <property type="term" value="C:endoplasmic reticulum membrane"/>
    <property type="evidence" value="ECO:0007669"/>
    <property type="project" value="UniProtKB-SubCell"/>
</dbReference>
<dbReference type="Pfam" id="PF25179">
    <property type="entry name" value="LMF1_C"/>
    <property type="match status" value="1"/>
</dbReference>
<dbReference type="Pfam" id="PF06762">
    <property type="entry name" value="LMF1"/>
    <property type="match status" value="1"/>
</dbReference>
<feature type="transmembrane region" description="Helical" evidence="7">
    <location>
        <begin position="315"/>
        <end position="336"/>
    </location>
</feature>
<feature type="compositionally biased region" description="Basic and acidic residues" evidence="8">
    <location>
        <begin position="22"/>
        <end position="38"/>
    </location>
</feature>
<dbReference type="InterPro" id="IPR057434">
    <property type="entry name" value="LMF1/2_N"/>
</dbReference>
<evidence type="ECO:0000313" key="12">
    <source>
        <dbReference type="Proteomes" id="UP001174909"/>
    </source>
</evidence>